<dbReference type="GO" id="GO:0006529">
    <property type="term" value="P:asparagine biosynthetic process"/>
    <property type="evidence" value="ECO:0007669"/>
    <property type="project" value="UniProtKB-KW"/>
</dbReference>
<evidence type="ECO:0000313" key="7">
    <source>
        <dbReference type="Proteomes" id="UP000282312"/>
    </source>
</evidence>
<feature type="domain" description="Asparagine synthetase" evidence="5">
    <location>
        <begin position="219"/>
        <end position="600"/>
    </location>
</feature>
<organism evidence="6 7">
    <name type="scientific">Micromonospora inaquosa</name>
    <dbReference type="NCBI Taxonomy" id="2203716"/>
    <lineage>
        <taxon>Bacteria</taxon>
        <taxon>Bacillati</taxon>
        <taxon>Actinomycetota</taxon>
        <taxon>Actinomycetes</taxon>
        <taxon>Micromonosporales</taxon>
        <taxon>Micromonosporaceae</taxon>
        <taxon>Micromonospora</taxon>
    </lineage>
</organism>
<proteinExistence type="predicted"/>
<comment type="pathway">
    <text evidence="1">Amino-acid biosynthesis; L-asparagine biosynthesis; L-asparagine from L-aspartate (L-Gln route): step 1/1.</text>
</comment>
<name>A0A3N9X0B5_9ACTN</name>
<dbReference type="Proteomes" id="UP000282312">
    <property type="component" value="Unassembled WGS sequence"/>
</dbReference>
<evidence type="ECO:0000256" key="3">
    <source>
        <dbReference type="ARBA" id="ARBA00022888"/>
    </source>
</evidence>
<dbReference type="AlphaFoldDB" id="A0A3N9X0B5"/>
<dbReference type="RefSeq" id="WP_124771338.1">
    <property type="nucleotide sequence ID" value="NZ_JBEZFR010000021.1"/>
</dbReference>
<dbReference type="InterPro" id="IPR051786">
    <property type="entry name" value="ASN_synthetase/amidase"/>
</dbReference>
<keyword evidence="7" id="KW-1185">Reference proteome</keyword>
<dbReference type="Pfam" id="PF00733">
    <property type="entry name" value="Asn_synthase"/>
    <property type="match status" value="1"/>
</dbReference>
<dbReference type="OrthoDB" id="7053173at2"/>
<dbReference type="InterPro" id="IPR001962">
    <property type="entry name" value="Asn_synthase"/>
</dbReference>
<evidence type="ECO:0000256" key="1">
    <source>
        <dbReference type="ARBA" id="ARBA00005187"/>
    </source>
</evidence>
<evidence type="ECO:0000313" key="6">
    <source>
        <dbReference type="EMBL" id="RQX06382.1"/>
    </source>
</evidence>
<sequence>MADVPEAASGLSWFVALPDTDAGDVVLSSLRQRAIGLQMITHGSGRPWLVGRWADDEAAVATFGDRRLVVIGEHRLRTSDLLRLGAHARDPADLCAAVRDQPGSFHVLAATRAGSAAQGSLSGFRRVYFTTAGDAVLVSDRADVLAALTGSDVDEESLALRLLAPYAPWPLFWQPVWRGVHAVRPDERLILTAGAAPRATARWHPPEPVSDLATAAARLRDALSDAVAVRVHDRDVIASDLSGVDSTALCSLAVRTGTRVVGLTCVSPDPLDDDLPWARRASVDLGGVIHEVVDGNANPLPYDGVGEPTDRFDEPSAAVMYRAGFLAVSRRAAAHGARVRLTGFGGDELLTTDPVLQVTLLRTHPGTALRQLWLMRAAYRWGRRETLRALLDRRSYATWMASLADGVGASGSALSGPLLAWGAPVWTAPWVVPDGRRLLQQVLRERATEAVPLVNDRGLHGRLAGVYAGAAAARHLAQTTRRIGVSVALPYLDDQVVDACLAAPVVDVSSPRDYKPLARAAMRGVVPTALLERTTKADTSIAADRGARRHRADLLALSEDSRLAERGLIDAAALRAAIEHPHDRTWYDLDQTLACETWLRSLEARAGDPLTEER</sequence>
<dbReference type="GO" id="GO:0004066">
    <property type="term" value="F:asparagine synthase (glutamine-hydrolyzing) activity"/>
    <property type="evidence" value="ECO:0007669"/>
    <property type="project" value="UniProtKB-EC"/>
</dbReference>
<evidence type="ECO:0000256" key="4">
    <source>
        <dbReference type="ARBA" id="ARBA00048741"/>
    </source>
</evidence>
<comment type="caution">
    <text evidence="6">The sequence shown here is derived from an EMBL/GenBank/DDBJ whole genome shotgun (WGS) entry which is preliminary data.</text>
</comment>
<dbReference type="SUPFAM" id="SSF52402">
    <property type="entry name" value="Adenine nucleotide alpha hydrolases-like"/>
    <property type="match status" value="1"/>
</dbReference>
<protein>
    <recommendedName>
        <fullName evidence="2">asparagine synthase (glutamine-hydrolyzing)</fullName>
        <ecNumber evidence="2">6.3.5.4</ecNumber>
    </recommendedName>
</protein>
<reference evidence="6 7" key="1">
    <citation type="submission" date="2018-05" db="EMBL/GenBank/DDBJ databases">
        <title>Micromonospora from Atacama Desert.</title>
        <authorList>
            <person name="Carro L."/>
            <person name="Goodfellow M."/>
            <person name="Klenk H.-P."/>
        </authorList>
    </citation>
    <scope>NUCLEOTIDE SEQUENCE [LARGE SCALE GENOMIC DNA]</scope>
    <source>
        <strain evidence="6 7">LB39</strain>
    </source>
</reference>
<dbReference type="Gene3D" id="3.40.50.620">
    <property type="entry name" value="HUPs"/>
    <property type="match status" value="1"/>
</dbReference>
<dbReference type="EMBL" id="QGSZ01000137">
    <property type="protein sequence ID" value="RQX06382.1"/>
    <property type="molecule type" value="Genomic_DNA"/>
</dbReference>
<dbReference type="PANTHER" id="PTHR43284">
    <property type="entry name" value="ASPARAGINE SYNTHETASE (GLUTAMINE-HYDROLYZING)"/>
    <property type="match status" value="1"/>
</dbReference>
<dbReference type="InterPro" id="IPR014729">
    <property type="entry name" value="Rossmann-like_a/b/a_fold"/>
</dbReference>
<keyword evidence="3" id="KW-0028">Amino-acid biosynthesis</keyword>
<evidence type="ECO:0000259" key="5">
    <source>
        <dbReference type="Pfam" id="PF00733"/>
    </source>
</evidence>
<keyword evidence="3" id="KW-0061">Asparagine biosynthesis</keyword>
<dbReference type="PANTHER" id="PTHR43284:SF1">
    <property type="entry name" value="ASPARAGINE SYNTHETASE"/>
    <property type="match status" value="1"/>
</dbReference>
<evidence type="ECO:0000256" key="2">
    <source>
        <dbReference type="ARBA" id="ARBA00012737"/>
    </source>
</evidence>
<dbReference type="EC" id="6.3.5.4" evidence="2"/>
<accession>A0A3N9X0B5</accession>
<gene>
    <name evidence="6" type="ORF">DLJ59_05075</name>
</gene>
<comment type="catalytic activity">
    <reaction evidence="4">
        <text>L-aspartate + L-glutamine + ATP + H2O = L-asparagine + L-glutamate + AMP + diphosphate + H(+)</text>
        <dbReference type="Rhea" id="RHEA:12228"/>
        <dbReference type="ChEBI" id="CHEBI:15377"/>
        <dbReference type="ChEBI" id="CHEBI:15378"/>
        <dbReference type="ChEBI" id="CHEBI:29985"/>
        <dbReference type="ChEBI" id="CHEBI:29991"/>
        <dbReference type="ChEBI" id="CHEBI:30616"/>
        <dbReference type="ChEBI" id="CHEBI:33019"/>
        <dbReference type="ChEBI" id="CHEBI:58048"/>
        <dbReference type="ChEBI" id="CHEBI:58359"/>
        <dbReference type="ChEBI" id="CHEBI:456215"/>
        <dbReference type="EC" id="6.3.5.4"/>
    </reaction>
</comment>